<accession>A0A7T4A226</accession>
<comment type="function">
    <text evidence="8">Ferredoxins are iron-sulfur proteins that transfer electrons in a wide variety of metabolic reactions.</text>
</comment>
<evidence type="ECO:0000256" key="6">
    <source>
        <dbReference type="ARBA" id="ARBA00023014"/>
    </source>
</evidence>
<evidence type="ECO:0000313" key="10">
    <source>
        <dbReference type="Proteomes" id="UP000595374"/>
    </source>
</evidence>
<keyword evidence="7" id="KW-0003">3Fe-4S</keyword>
<dbReference type="SUPFAM" id="SSF54862">
    <property type="entry name" value="4Fe-4S ferredoxins"/>
    <property type="match status" value="1"/>
</dbReference>
<keyword evidence="6 8" id="KW-0411">Iron-sulfur</keyword>
<protein>
    <recommendedName>
        <fullName evidence="8">Ferredoxin</fullName>
    </recommendedName>
</protein>
<dbReference type="AlphaFoldDB" id="A0A7T4A226"/>
<sequence length="70" mass="7637">MRINVDRGICASNGLCALSAPEVFMLDDDLVLHYDQRPDEVWLDDVRAAIESCPVRAITFVEFGAGGGQP</sequence>
<keyword evidence="4 8" id="KW-0249">Electron transport</keyword>
<keyword evidence="2 8" id="KW-0813">Transport</keyword>
<keyword evidence="5 8" id="KW-0408">Iron</keyword>
<evidence type="ECO:0000256" key="4">
    <source>
        <dbReference type="ARBA" id="ARBA00022982"/>
    </source>
</evidence>
<comment type="cofactor">
    <cofactor evidence="1">
        <name>[3Fe-4S] cluster</name>
        <dbReference type="ChEBI" id="CHEBI:21137"/>
    </cofactor>
</comment>
<proteinExistence type="predicted"/>
<reference evidence="9 10" key="1">
    <citation type="submission" date="2020-12" db="EMBL/GenBank/DDBJ databases">
        <title>FDA dAtabase for Regulatory Grade micrObial Sequences (FDA-ARGOS): Supporting development and validation of Infectious Disease Dx tests.</title>
        <authorList>
            <person name="Sproer C."/>
            <person name="Gronow S."/>
            <person name="Severitt S."/>
            <person name="Schroder I."/>
            <person name="Tallon L."/>
            <person name="Sadzewicz L."/>
            <person name="Zhao X."/>
            <person name="Boylan J."/>
            <person name="Ott S."/>
            <person name="Bowen H."/>
            <person name="Vavikolanu K."/>
            <person name="Mehta A."/>
            <person name="Aluvathingal J."/>
            <person name="Nadendla S."/>
            <person name="Lowell S."/>
            <person name="Myers T."/>
            <person name="Yan Y."/>
            <person name="Sichtig H."/>
        </authorList>
    </citation>
    <scope>NUCLEOTIDE SEQUENCE [LARGE SCALE GENOMIC DNA]</scope>
    <source>
        <strain evidence="9 10">FDAARGOS_990</strain>
    </source>
</reference>
<evidence type="ECO:0000313" key="9">
    <source>
        <dbReference type="EMBL" id="QQB15872.1"/>
    </source>
</evidence>
<name>A0A7T4A226_9MICO</name>
<dbReference type="PRINTS" id="PR00352">
    <property type="entry name" value="3FE4SFRDOXIN"/>
</dbReference>
<keyword evidence="3 8" id="KW-0479">Metal-binding</keyword>
<evidence type="ECO:0000256" key="5">
    <source>
        <dbReference type="ARBA" id="ARBA00023004"/>
    </source>
</evidence>
<dbReference type="InterPro" id="IPR051269">
    <property type="entry name" value="Fe-S_cluster_ET"/>
</dbReference>
<evidence type="ECO:0000256" key="7">
    <source>
        <dbReference type="ARBA" id="ARBA00023291"/>
    </source>
</evidence>
<dbReference type="Proteomes" id="UP000595374">
    <property type="component" value="Chromosome"/>
</dbReference>
<evidence type="ECO:0000256" key="2">
    <source>
        <dbReference type="ARBA" id="ARBA00022448"/>
    </source>
</evidence>
<gene>
    <name evidence="9" type="ORF">I6H47_08225</name>
</gene>
<dbReference type="PANTHER" id="PTHR36923">
    <property type="entry name" value="FERREDOXIN"/>
    <property type="match status" value="1"/>
</dbReference>
<dbReference type="RefSeq" id="WP_137825472.1">
    <property type="nucleotide sequence ID" value="NZ_CP065989.1"/>
</dbReference>
<dbReference type="InterPro" id="IPR001080">
    <property type="entry name" value="3Fe4S_ferredoxin"/>
</dbReference>
<dbReference type="GO" id="GO:0051538">
    <property type="term" value="F:3 iron, 4 sulfur cluster binding"/>
    <property type="evidence" value="ECO:0007669"/>
    <property type="project" value="UniProtKB-KW"/>
</dbReference>
<evidence type="ECO:0000256" key="1">
    <source>
        <dbReference type="ARBA" id="ARBA00001927"/>
    </source>
</evidence>
<dbReference type="Pfam" id="PF13370">
    <property type="entry name" value="Fer4_13"/>
    <property type="match status" value="1"/>
</dbReference>
<evidence type="ECO:0000256" key="8">
    <source>
        <dbReference type="RuleBase" id="RU368020"/>
    </source>
</evidence>
<evidence type="ECO:0000256" key="3">
    <source>
        <dbReference type="ARBA" id="ARBA00022723"/>
    </source>
</evidence>
<organism evidence="9 10">
    <name type="scientific">Brevibacterium casei</name>
    <dbReference type="NCBI Taxonomy" id="33889"/>
    <lineage>
        <taxon>Bacteria</taxon>
        <taxon>Bacillati</taxon>
        <taxon>Actinomycetota</taxon>
        <taxon>Actinomycetes</taxon>
        <taxon>Micrococcales</taxon>
        <taxon>Brevibacteriaceae</taxon>
        <taxon>Brevibacterium</taxon>
    </lineage>
</organism>
<dbReference type="GO" id="GO:0005506">
    <property type="term" value="F:iron ion binding"/>
    <property type="evidence" value="ECO:0007669"/>
    <property type="project" value="UniProtKB-UniRule"/>
</dbReference>
<dbReference type="Gene3D" id="3.30.70.20">
    <property type="match status" value="1"/>
</dbReference>
<dbReference type="EMBL" id="CP065989">
    <property type="protein sequence ID" value="QQB15872.1"/>
    <property type="molecule type" value="Genomic_DNA"/>
</dbReference>
<dbReference type="PANTHER" id="PTHR36923:SF3">
    <property type="entry name" value="FERREDOXIN"/>
    <property type="match status" value="1"/>
</dbReference>
<dbReference type="GO" id="GO:0009055">
    <property type="term" value="F:electron transfer activity"/>
    <property type="evidence" value="ECO:0007669"/>
    <property type="project" value="UniProtKB-UniRule"/>
</dbReference>